<evidence type="ECO:0000259" key="1">
    <source>
        <dbReference type="Pfam" id="PF04422"/>
    </source>
</evidence>
<dbReference type="Proteomes" id="UP001489004">
    <property type="component" value="Unassembled WGS sequence"/>
</dbReference>
<dbReference type="EMBL" id="JALJOR010000003">
    <property type="protein sequence ID" value="KAK9820540.1"/>
    <property type="molecule type" value="Genomic_DNA"/>
</dbReference>
<dbReference type="AlphaFoldDB" id="A0AAW1QGJ6"/>
<gene>
    <name evidence="3" type="ORF">WJX72_011419</name>
</gene>
<proteinExistence type="predicted"/>
<name>A0AAW1QGJ6_9CHLO</name>
<reference evidence="3 4" key="1">
    <citation type="journal article" date="2024" name="Nat. Commun.">
        <title>Phylogenomics reveals the evolutionary origins of lichenization in chlorophyte algae.</title>
        <authorList>
            <person name="Puginier C."/>
            <person name="Libourel C."/>
            <person name="Otte J."/>
            <person name="Skaloud P."/>
            <person name="Haon M."/>
            <person name="Grisel S."/>
            <person name="Petersen M."/>
            <person name="Berrin J.G."/>
            <person name="Delaux P.M."/>
            <person name="Dal Grande F."/>
            <person name="Keller J."/>
        </authorList>
    </citation>
    <scope>NUCLEOTIDE SEQUENCE [LARGE SCALE GENOMIC DNA]</scope>
    <source>
        <strain evidence="3 4">SAG 2043</strain>
    </source>
</reference>
<dbReference type="Pfam" id="PF04432">
    <property type="entry name" value="FrhB_FdhB_C"/>
    <property type="match status" value="1"/>
</dbReference>
<dbReference type="GO" id="GO:0090415">
    <property type="term" value="F:7-hydroxymethyl chlorophyll a reductase activity"/>
    <property type="evidence" value="ECO:0007669"/>
    <property type="project" value="TreeGrafter"/>
</dbReference>
<dbReference type="InterPro" id="IPR007516">
    <property type="entry name" value="Co_F420_Hydgase/DH_bsu_N"/>
</dbReference>
<keyword evidence="4" id="KW-1185">Reference proteome</keyword>
<organism evidence="3 4">
    <name type="scientific">[Myrmecia] bisecta</name>
    <dbReference type="NCBI Taxonomy" id="41462"/>
    <lineage>
        <taxon>Eukaryota</taxon>
        <taxon>Viridiplantae</taxon>
        <taxon>Chlorophyta</taxon>
        <taxon>core chlorophytes</taxon>
        <taxon>Trebouxiophyceae</taxon>
        <taxon>Trebouxiales</taxon>
        <taxon>Trebouxiaceae</taxon>
        <taxon>Myrmecia</taxon>
    </lineage>
</organism>
<evidence type="ECO:0000313" key="4">
    <source>
        <dbReference type="Proteomes" id="UP001489004"/>
    </source>
</evidence>
<accession>A0AAW1QGJ6</accession>
<dbReference type="InterPro" id="IPR007525">
    <property type="entry name" value="FrhB_FdhB_C"/>
</dbReference>
<evidence type="ECO:0000259" key="2">
    <source>
        <dbReference type="Pfam" id="PF04432"/>
    </source>
</evidence>
<feature type="domain" description="Coenzyme F420 hydrogenase/dehydrogenase beta subunit C-terminal" evidence="2">
    <location>
        <begin position="209"/>
        <end position="355"/>
    </location>
</feature>
<evidence type="ECO:0000313" key="3">
    <source>
        <dbReference type="EMBL" id="KAK9820540.1"/>
    </source>
</evidence>
<comment type="caution">
    <text evidence="3">The sequence shown here is derived from an EMBL/GenBank/DDBJ whole genome shotgun (WGS) entry which is preliminary data.</text>
</comment>
<dbReference type="InterPro" id="IPR045220">
    <property type="entry name" value="FRHB/FDHB/HCAR-like"/>
</dbReference>
<dbReference type="PANTHER" id="PTHR31332:SF0">
    <property type="entry name" value="7-HYDROXYMETHYL CHLOROPHYLL A REDUCTASE, CHLOROPLASTIC"/>
    <property type="match status" value="1"/>
</dbReference>
<sequence length="510" mass="56955">MQQVLLGSRNLCLDRRAFHGSAHVAPSRFTHFTVRCSSSSTAVKRTDGDWRLKSRPIKPGGTYPAKELCSHCGLCDTYYIAHVKDACAFLGTGMSKTELLEEQVHGRSRDLDNLDDLHFGIHQEMLYARNTPAVPGAQWTGIVTQIAIEMLESGKVEAVVCVQNDEHDRFLPKPMVARTKEDILKARGVKPTLSPNLNTLATVEALDVKRLLFIGVGCQVQALRSIEKYLGLEKLYVLGTNCVDNGPREGLNKFLKAASSDPDTVLHYEFMQDYRVHIKHTDGSFEYIPYFSLPANDLVDVIAPSCYSCFDYPNALADLVVGYMGVPYSGTDMTSHPQYLTVRNDRGAEMLDAVRPRLEVFPTVSTGDRKPFVVQTVVADDEAKLGRAPSGAPQWLGNIIAKILTQVGPRGLEFGRYSIDYHYIRNFLYVQRHMKPQQAERHIPEFAKRLVAMYDQDAAVSNRLKLTREQPTPAGSDAKGDVPYADDKKFGNGRCLVRLSEQVANCYEDM</sequence>
<dbReference type="PANTHER" id="PTHR31332">
    <property type="entry name" value="7-HYDROXYMETHYL CHLOROPHYLL A REDUCTASE, CHLOROPLASTIC"/>
    <property type="match status" value="1"/>
</dbReference>
<dbReference type="GO" id="GO:0033354">
    <property type="term" value="P:chlorophyll cycle"/>
    <property type="evidence" value="ECO:0007669"/>
    <property type="project" value="TreeGrafter"/>
</dbReference>
<dbReference type="Pfam" id="PF04422">
    <property type="entry name" value="FrhB_FdhB_N"/>
    <property type="match status" value="1"/>
</dbReference>
<protein>
    <recommendedName>
        <fullName evidence="5">Coenzyme F420 hydrogenase</fullName>
    </recommendedName>
</protein>
<dbReference type="GO" id="GO:0009507">
    <property type="term" value="C:chloroplast"/>
    <property type="evidence" value="ECO:0007669"/>
    <property type="project" value="TreeGrafter"/>
</dbReference>
<feature type="domain" description="Coenzyme F420 hydrogenase/dehydrogenase beta subunit N-terminal" evidence="1">
    <location>
        <begin position="125"/>
        <end position="200"/>
    </location>
</feature>
<evidence type="ECO:0008006" key="5">
    <source>
        <dbReference type="Google" id="ProtNLM"/>
    </source>
</evidence>